<dbReference type="Proteomes" id="UP000288943">
    <property type="component" value="Chromosome"/>
</dbReference>
<dbReference type="KEGG" id="pchi:PC41400_08450"/>
<evidence type="ECO:0000313" key="7">
    <source>
        <dbReference type="EMBL" id="QAV17688.1"/>
    </source>
</evidence>
<reference evidence="6 9" key="2">
    <citation type="submission" date="2022-05" db="EMBL/GenBank/DDBJ databases">
        <title>Genome Sequencing of Bee-Associated Microbes.</title>
        <authorList>
            <person name="Dunlap C."/>
        </authorList>
    </citation>
    <scope>NUCLEOTIDE SEQUENCE [LARGE SCALE GENOMIC DNA]</scope>
    <source>
        <strain evidence="6 9">NRRL B-23120</strain>
    </source>
</reference>
<dbReference type="CDD" id="cd10917">
    <property type="entry name" value="CE4_NodB_like_6s_7s"/>
    <property type="match status" value="1"/>
</dbReference>
<dbReference type="PROSITE" id="PS51257">
    <property type="entry name" value="PROKAR_LIPOPROTEIN"/>
    <property type="match status" value="1"/>
</dbReference>
<evidence type="ECO:0000256" key="1">
    <source>
        <dbReference type="ARBA" id="ARBA00022723"/>
    </source>
</evidence>
<evidence type="ECO:0000259" key="5">
    <source>
        <dbReference type="PROSITE" id="PS51677"/>
    </source>
</evidence>
<dbReference type="GO" id="GO:0005975">
    <property type="term" value="P:carbohydrate metabolic process"/>
    <property type="evidence" value="ECO:0007669"/>
    <property type="project" value="InterPro"/>
</dbReference>
<dbReference type="EMBL" id="JAMDMJ010000039">
    <property type="protein sequence ID" value="MCY9599062.1"/>
    <property type="molecule type" value="Genomic_DNA"/>
</dbReference>
<dbReference type="InterPro" id="IPR011330">
    <property type="entry name" value="Glyco_hydro/deAcase_b/a-brl"/>
</dbReference>
<dbReference type="GO" id="GO:0046872">
    <property type="term" value="F:metal ion binding"/>
    <property type="evidence" value="ECO:0007669"/>
    <property type="project" value="UniProtKB-KW"/>
</dbReference>
<evidence type="ECO:0000313" key="9">
    <source>
        <dbReference type="Proteomes" id="UP001527202"/>
    </source>
</evidence>
<dbReference type="GeneID" id="95374839"/>
<keyword evidence="2" id="KW-0378">Hydrolase</keyword>
<gene>
    <name evidence="6" type="ORF">M5X16_25215</name>
    <name evidence="7" type="ORF">PC41400_08450</name>
</gene>
<evidence type="ECO:0000313" key="8">
    <source>
        <dbReference type="Proteomes" id="UP000288943"/>
    </source>
</evidence>
<feature type="signal peptide" evidence="4">
    <location>
        <begin position="1"/>
        <end position="23"/>
    </location>
</feature>
<dbReference type="Gene3D" id="3.20.20.370">
    <property type="entry name" value="Glycoside hydrolase/deacetylase"/>
    <property type="match status" value="1"/>
</dbReference>
<dbReference type="SUPFAM" id="SSF88713">
    <property type="entry name" value="Glycoside hydrolase/deacetylase"/>
    <property type="match status" value="1"/>
</dbReference>
<sequence>MKRAALAVSSAILLAFVSACSPAKLPDEGSASSRLDENRFIPHTLSEDPGPSSAPGPAKFQPVKVPAIKEKTAAAPSVSSAAPLPTPSVPAKKLNNASIPKPEPKKKDVPVQKNHQEANAVQKTEQRKLSLAEIHHKYPTVFRMRGTSQGKKVALTFDDGPDLNYTPQVLDILKKHQVKATFFVIGSRAQSHPEIIRRMVREGHVVGNHSYSHPFMPKLTASEFSSQIMRTQEVIKPLTGYTPRLVRPPYGAINEEQVRWMSDHHLLAVNWDVDSLDWKGLSSKQVYHNIVDNARAGSIILQHSAGGNDKHDLSGTVTALPDLIRSLKSSGYKLVTVPELMGIPQDL</sequence>
<dbReference type="OrthoDB" id="2649545at2"/>
<proteinExistence type="predicted"/>
<dbReference type="PROSITE" id="PS51677">
    <property type="entry name" value="NODB"/>
    <property type="match status" value="1"/>
</dbReference>
<dbReference type="Proteomes" id="UP001527202">
    <property type="component" value="Unassembled WGS sequence"/>
</dbReference>
<evidence type="ECO:0000256" key="3">
    <source>
        <dbReference type="SAM" id="MobiDB-lite"/>
    </source>
</evidence>
<keyword evidence="1" id="KW-0479">Metal-binding</keyword>
<dbReference type="RefSeq" id="WP_042229004.1">
    <property type="nucleotide sequence ID" value="NZ_CP026520.1"/>
</dbReference>
<feature type="region of interest" description="Disordered" evidence="3">
    <location>
        <begin position="74"/>
        <end position="127"/>
    </location>
</feature>
<organism evidence="7 8">
    <name type="scientific">Paenibacillus chitinolyticus</name>
    <dbReference type="NCBI Taxonomy" id="79263"/>
    <lineage>
        <taxon>Bacteria</taxon>
        <taxon>Bacillati</taxon>
        <taxon>Bacillota</taxon>
        <taxon>Bacilli</taxon>
        <taxon>Bacillales</taxon>
        <taxon>Paenibacillaceae</taxon>
        <taxon>Paenibacillus</taxon>
    </lineage>
</organism>
<feature type="compositionally biased region" description="Low complexity" evidence="3">
    <location>
        <begin position="74"/>
        <end position="83"/>
    </location>
</feature>
<keyword evidence="9" id="KW-1185">Reference proteome</keyword>
<dbReference type="Pfam" id="PF01522">
    <property type="entry name" value="Polysacc_deac_1"/>
    <property type="match status" value="1"/>
</dbReference>
<dbReference type="InterPro" id="IPR002509">
    <property type="entry name" value="NODB_dom"/>
</dbReference>
<name>A0A410WTI6_9BACL</name>
<protein>
    <submittedName>
        <fullName evidence="7">Polysaccharide deacetylase family protein</fullName>
    </submittedName>
</protein>
<dbReference type="PANTHER" id="PTHR10587">
    <property type="entry name" value="GLYCOSYL TRANSFERASE-RELATED"/>
    <property type="match status" value="1"/>
</dbReference>
<dbReference type="EMBL" id="CP026520">
    <property type="protein sequence ID" value="QAV17688.1"/>
    <property type="molecule type" value="Genomic_DNA"/>
</dbReference>
<dbReference type="InterPro" id="IPR050248">
    <property type="entry name" value="Polysacc_deacetylase_ArnD"/>
</dbReference>
<dbReference type="AlphaFoldDB" id="A0A410WTI6"/>
<feature type="compositionally biased region" description="Basic and acidic residues" evidence="3">
    <location>
        <begin position="102"/>
        <end position="116"/>
    </location>
</feature>
<dbReference type="GO" id="GO:0016810">
    <property type="term" value="F:hydrolase activity, acting on carbon-nitrogen (but not peptide) bonds"/>
    <property type="evidence" value="ECO:0007669"/>
    <property type="project" value="InterPro"/>
</dbReference>
<accession>A0A410WTI6</accession>
<evidence type="ECO:0000256" key="4">
    <source>
        <dbReference type="SAM" id="SignalP"/>
    </source>
</evidence>
<evidence type="ECO:0000256" key="2">
    <source>
        <dbReference type="ARBA" id="ARBA00022801"/>
    </source>
</evidence>
<evidence type="ECO:0000313" key="6">
    <source>
        <dbReference type="EMBL" id="MCY9599062.1"/>
    </source>
</evidence>
<feature type="domain" description="NodB homology" evidence="5">
    <location>
        <begin position="151"/>
        <end position="335"/>
    </location>
</feature>
<feature type="chain" id="PRO_5038706450" evidence="4">
    <location>
        <begin position="24"/>
        <end position="347"/>
    </location>
</feature>
<feature type="region of interest" description="Disordered" evidence="3">
    <location>
        <begin position="41"/>
        <end position="60"/>
    </location>
</feature>
<keyword evidence="4" id="KW-0732">Signal</keyword>
<dbReference type="PANTHER" id="PTHR10587:SF133">
    <property type="entry name" value="CHITIN DEACETYLASE 1-RELATED"/>
    <property type="match status" value="1"/>
</dbReference>
<dbReference type="GO" id="GO:0016020">
    <property type="term" value="C:membrane"/>
    <property type="evidence" value="ECO:0007669"/>
    <property type="project" value="TreeGrafter"/>
</dbReference>
<reference evidence="7 8" key="1">
    <citation type="submission" date="2018-01" db="EMBL/GenBank/DDBJ databases">
        <title>The whole genome sequencing and assembly of Paenibacillus chitinolyticus KCCM 41400 strain.</title>
        <authorList>
            <person name="Kim J.-Y."/>
            <person name="Park M.-K."/>
            <person name="Lee Y.-J."/>
            <person name="Yi H."/>
            <person name="Bahn Y.-S."/>
            <person name="Kim J.F."/>
            <person name="Lee D.-W."/>
        </authorList>
    </citation>
    <scope>NUCLEOTIDE SEQUENCE [LARGE SCALE GENOMIC DNA]</scope>
    <source>
        <strain evidence="7 8">KCCM 41400</strain>
    </source>
</reference>